<organism evidence="2">
    <name type="scientific">marine metagenome</name>
    <dbReference type="NCBI Taxonomy" id="408172"/>
    <lineage>
        <taxon>unclassified sequences</taxon>
        <taxon>metagenomes</taxon>
        <taxon>ecological metagenomes</taxon>
    </lineage>
</organism>
<reference evidence="2" key="1">
    <citation type="submission" date="2018-05" db="EMBL/GenBank/DDBJ databases">
        <authorList>
            <person name="Lanie J.A."/>
            <person name="Ng W.-L."/>
            <person name="Kazmierczak K.M."/>
            <person name="Andrzejewski T.M."/>
            <person name="Davidsen T.M."/>
            <person name="Wayne K.J."/>
            <person name="Tettelin H."/>
            <person name="Glass J.I."/>
            <person name="Rusch D."/>
            <person name="Podicherti R."/>
            <person name="Tsui H.-C.T."/>
            <person name="Winkler M.E."/>
        </authorList>
    </citation>
    <scope>NUCLEOTIDE SEQUENCE</scope>
</reference>
<feature type="transmembrane region" description="Helical" evidence="1">
    <location>
        <begin position="135"/>
        <end position="156"/>
    </location>
</feature>
<name>A0A382X1R5_9ZZZZ</name>
<feature type="transmembrane region" description="Helical" evidence="1">
    <location>
        <begin position="56"/>
        <end position="80"/>
    </location>
</feature>
<keyword evidence="1" id="KW-1133">Transmembrane helix</keyword>
<evidence type="ECO:0000313" key="2">
    <source>
        <dbReference type="EMBL" id="SVD64171.1"/>
    </source>
</evidence>
<proteinExistence type="predicted"/>
<keyword evidence="1" id="KW-0812">Transmembrane</keyword>
<gene>
    <name evidence="2" type="ORF">METZ01_LOCUS417025</name>
</gene>
<accession>A0A382X1R5</accession>
<dbReference type="AlphaFoldDB" id="A0A382X1R5"/>
<evidence type="ECO:0000256" key="1">
    <source>
        <dbReference type="SAM" id="Phobius"/>
    </source>
</evidence>
<protein>
    <submittedName>
        <fullName evidence="2">Uncharacterized protein</fullName>
    </submittedName>
</protein>
<dbReference type="EMBL" id="UINC01163715">
    <property type="protein sequence ID" value="SVD64171.1"/>
    <property type="molecule type" value="Genomic_DNA"/>
</dbReference>
<sequence length="183" mass="19808">MKKFSIISRSIASFLAVIMFMTPVSSVFAQKAVDNREITVMAERDAKDDAEESGTFLWWCGGFLLTFVIPYVGGLPLALYGYYKGGEPDGVPAVRLMDLEKAYGKGNSEAISIYTAAYEKKYTEVARKRHGKAGLIGYGLGLLLAILAFAAIIAILTGASAEDDDFTNDAIDFHLGLMGLEKA</sequence>
<keyword evidence="1" id="KW-0472">Membrane</keyword>